<reference evidence="1" key="1">
    <citation type="submission" date="2015-10" db="EMBL/GenBank/DDBJ databases">
        <authorList>
            <person name="Regsiter A."/>
            <person name="william w."/>
        </authorList>
    </citation>
    <scope>NUCLEOTIDE SEQUENCE</scope>
    <source>
        <strain evidence="1">Montdore</strain>
    </source>
</reference>
<gene>
    <name evidence="1" type="ORF">GSTUAT00004798001</name>
</gene>
<accession>A0A292PWJ6</accession>
<feature type="non-terminal residue" evidence="1">
    <location>
        <position position="1"/>
    </location>
</feature>
<name>A0A292PWJ6_9PEZI</name>
<dbReference type="Proteomes" id="UP001412239">
    <property type="component" value="Unassembled WGS sequence"/>
</dbReference>
<evidence type="ECO:0000313" key="2">
    <source>
        <dbReference type="Proteomes" id="UP001412239"/>
    </source>
</evidence>
<keyword evidence="2" id="KW-1185">Reference proteome</keyword>
<dbReference type="AlphaFoldDB" id="A0A292PWJ6"/>
<organism evidence="1 2">
    <name type="scientific">Tuber aestivum</name>
    <name type="common">summer truffle</name>
    <dbReference type="NCBI Taxonomy" id="59557"/>
    <lineage>
        <taxon>Eukaryota</taxon>
        <taxon>Fungi</taxon>
        <taxon>Dikarya</taxon>
        <taxon>Ascomycota</taxon>
        <taxon>Pezizomycotina</taxon>
        <taxon>Pezizomycetes</taxon>
        <taxon>Pezizales</taxon>
        <taxon>Tuberaceae</taxon>
        <taxon>Tuber</taxon>
    </lineage>
</organism>
<dbReference type="EMBL" id="LN891031">
    <property type="protein sequence ID" value="CUS11075.1"/>
    <property type="molecule type" value="Genomic_DNA"/>
</dbReference>
<proteinExistence type="predicted"/>
<protein>
    <submittedName>
        <fullName evidence="1">Uncharacterized protein</fullName>
    </submittedName>
</protein>
<feature type="non-terminal residue" evidence="1">
    <location>
        <position position="49"/>
    </location>
</feature>
<sequence>EWARNYAKVAPEGYDNSCFKALKDGVSRVILSTVGEGPIRANDTLIITD</sequence>
<evidence type="ECO:0000313" key="1">
    <source>
        <dbReference type="EMBL" id="CUS11075.1"/>
    </source>
</evidence>